<organism evidence="3 4">
    <name type="scientific">Geobacillus subterraneus</name>
    <dbReference type="NCBI Taxonomy" id="129338"/>
    <lineage>
        <taxon>Bacteria</taxon>
        <taxon>Bacillati</taxon>
        <taxon>Bacillota</taxon>
        <taxon>Bacilli</taxon>
        <taxon>Bacillales</taxon>
        <taxon>Anoxybacillaceae</taxon>
        <taxon>Geobacillus</taxon>
    </lineage>
</organism>
<dbReference type="Gene3D" id="3.40.50.720">
    <property type="entry name" value="NAD(P)-binding Rossmann-like Domain"/>
    <property type="match status" value="1"/>
</dbReference>
<accession>A0ABN4NHU6</accession>
<dbReference type="SUPFAM" id="SSF51735">
    <property type="entry name" value="NAD(P)-binding Rossmann-fold domains"/>
    <property type="match status" value="1"/>
</dbReference>
<reference evidence="3 4" key="1">
    <citation type="submission" date="2016-02" db="EMBL/GenBank/DDBJ databases">
        <title>Complete genome sequence of Geobacillus subterraneus KCTC 3922T.</title>
        <authorList>
            <person name="Lee D.-W."/>
            <person name="Lee Y.-J."/>
            <person name="Lee S.-J."/>
            <person name="Park G.-S."/>
            <person name="Lee S.-J."/>
            <person name="Shin J.-H."/>
        </authorList>
    </citation>
    <scope>NUCLEOTIDE SEQUENCE [LARGE SCALE GENOMIC DNA]</scope>
    <source>
        <strain evidence="3 4">KCTC 3922</strain>
    </source>
</reference>
<dbReference type="InterPro" id="IPR002347">
    <property type="entry name" value="SDR_fam"/>
</dbReference>
<dbReference type="PANTHER" id="PTHR43669">
    <property type="entry name" value="5-KETO-D-GLUCONATE 5-REDUCTASE"/>
    <property type="match status" value="1"/>
</dbReference>
<evidence type="ECO:0000313" key="3">
    <source>
        <dbReference type="EMBL" id="AMX84248.1"/>
    </source>
</evidence>
<evidence type="ECO:0008006" key="5">
    <source>
        <dbReference type="Google" id="ProtNLM"/>
    </source>
</evidence>
<evidence type="ECO:0000256" key="1">
    <source>
        <dbReference type="ARBA" id="ARBA00006484"/>
    </source>
</evidence>
<evidence type="ECO:0000313" key="4">
    <source>
        <dbReference type="Proteomes" id="UP000076226"/>
    </source>
</evidence>
<gene>
    <name evidence="3" type="ORF">GS3922_11560</name>
</gene>
<dbReference type="PANTHER" id="PTHR43669:SF3">
    <property type="entry name" value="ALCOHOL DEHYDROGENASE, PUTATIVE (AFU_ORTHOLOGUE AFUA_3G03445)-RELATED"/>
    <property type="match status" value="1"/>
</dbReference>
<name>A0ABN4NHU6_9BACL</name>
<comment type="similarity">
    <text evidence="1">Belongs to the short-chain dehydrogenases/reductases (SDR) family.</text>
</comment>
<keyword evidence="4" id="KW-1185">Reference proteome</keyword>
<dbReference type="Proteomes" id="UP000076226">
    <property type="component" value="Chromosome"/>
</dbReference>
<dbReference type="InterPro" id="IPR036291">
    <property type="entry name" value="NAD(P)-bd_dom_sf"/>
</dbReference>
<keyword evidence="2" id="KW-0560">Oxidoreductase</keyword>
<protein>
    <recommendedName>
        <fullName evidence="5">Gluconate 5-dehydrogenase</fullName>
    </recommendedName>
</protein>
<sequence>MDRLFDLTGKVAVAIGRNSVLGSAMAKGLAAYGAKVAIVGRNLDKAEQVAADIRHHGGTAQAFQADVSDRASLLQVAERIEQWAEGWDILLNTPLFLDFSRLSKTGKYWMMNGLKRLCAIRR</sequence>
<dbReference type="EMBL" id="CP014342">
    <property type="protein sequence ID" value="AMX84248.1"/>
    <property type="molecule type" value="Genomic_DNA"/>
</dbReference>
<evidence type="ECO:0000256" key="2">
    <source>
        <dbReference type="ARBA" id="ARBA00023002"/>
    </source>
</evidence>
<dbReference type="Pfam" id="PF00106">
    <property type="entry name" value="adh_short"/>
    <property type="match status" value="1"/>
</dbReference>
<proteinExistence type="inferred from homology"/>